<dbReference type="InterPro" id="IPR050148">
    <property type="entry name" value="Terpene_synthase-like"/>
</dbReference>
<sequence length="586" mass="67290">MQADQLPISQQCQAAKSQAVFDVPRDNQRRSANYKPSIWKHDFLASLNSSYDKKEYRKEAEKLIKGVKGIFIETEDLRAKLELTDSIRKLGLSYHFEEEVKKALDTIISTYKGNKYPFLRENDLYVTALCFRILRLQGYQVSQDMFCGLMDEKGVTEKSSHENVRAMLELLEASHLALKCENILQEAKAFTTETLKITISRINDQENNAELSKHVVHALEIPTHWRVSWFDVKWQMKSYERGINNHVHTLLLDLAKLNFNIVQATLQKDLIELSRWWKNLGLTEKLSFARDRLVESFVCTVGLAFQPQYKCLRKCLTKVVNFILIVDDVYDLYGSLEELEQFTNAVDRWDVKETEQLPDCMKICFQALYDTTCEIANEIETENVSCKQVLPHLQKVWADFCKSLFVEAKWYHTGYMPTFKEYLSNAWISSSGPLLLLHSFFSMPHEVGEEIIMSPDFLEKNQDLVYNISLIIRLCNDIGTSAVEQERGDAPSSIVCYMQEMKVSEDVARTHIQGMIAKTWQKINKKCFTGDVPAALFSFIDIALNAARVAHSLYQAGDAFGVQVTDNKTQILSLLVEPVRTTLGTN</sequence>
<evidence type="ECO:0000256" key="2">
    <source>
        <dbReference type="ARBA" id="ARBA00022723"/>
    </source>
</evidence>
<organism evidence="7 8">
    <name type="scientific">Ficus carica</name>
    <name type="common">Common fig</name>
    <dbReference type="NCBI Taxonomy" id="3494"/>
    <lineage>
        <taxon>Eukaryota</taxon>
        <taxon>Viridiplantae</taxon>
        <taxon>Streptophyta</taxon>
        <taxon>Embryophyta</taxon>
        <taxon>Tracheophyta</taxon>
        <taxon>Spermatophyta</taxon>
        <taxon>Magnoliopsida</taxon>
        <taxon>eudicotyledons</taxon>
        <taxon>Gunneridae</taxon>
        <taxon>Pentapetalae</taxon>
        <taxon>rosids</taxon>
        <taxon>fabids</taxon>
        <taxon>Rosales</taxon>
        <taxon>Moraceae</taxon>
        <taxon>Ficeae</taxon>
        <taxon>Ficus</taxon>
    </lineage>
</organism>
<feature type="domain" description="Terpene synthase metal-binding" evidence="6">
    <location>
        <begin position="278"/>
        <end position="521"/>
    </location>
</feature>
<dbReference type="InterPro" id="IPR044814">
    <property type="entry name" value="Terpene_cyclase_plant_C1"/>
</dbReference>
<dbReference type="InterPro" id="IPR008930">
    <property type="entry name" value="Terpenoid_cyclase/PrenylTrfase"/>
</dbReference>
<comment type="caution">
    <text evidence="7">The sequence shown here is derived from an EMBL/GenBank/DDBJ whole genome shotgun (WGS) entry which is preliminary data.</text>
</comment>
<dbReference type="InterPro" id="IPR005630">
    <property type="entry name" value="Terpene_synthase_metal-bd"/>
</dbReference>
<evidence type="ECO:0000259" key="5">
    <source>
        <dbReference type="Pfam" id="PF01397"/>
    </source>
</evidence>
<evidence type="ECO:0000313" key="8">
    <source>
        <dbReference type="Proteomes" id="UP001187192"/>
    </source>
</evidence>
<dbReference type="InterPro" id="IPR036965">
    <property type="entry name" value="Terpene_synth_N_sf"/>
</dbReference>
<evidence type="ECO:0000256" key="4">
    <source>
        <dbReference type="ARBA" id="ARBA00023239"/>
    </source>
</evidence>
<protein>
    <submittedName>
        <fullName evidence="7">Uncharacterized protein</fullName>
    </submittedName>
</protein>
<keyword evidence="2" id="KW-0479">Metal-binding</keyword>
<name>A0AA88AEZ6_FICCA</name>
<comment type="cofactor">
    <cofactor evidence="1">
        <name>Mg(2+)</name>
        <dbReference type="ChEBI" id="CHEBI:18420"/>
    </cofactor>
</comment>
<reference evidence="7" key="1">
    <citation type="submission" date="2023-07" db="EMBL/GenBank/DDBJ databases">
        <title>draft genome sequence of fig (Ficus carica).</title>
        <authorList>
            <person name="Takahashi T."/>
            <person name="Nishimura K."/>
        </authorList>
    </citation>
    <scope>NUCLEOTIDE SEQUENCE</scope>
</reference>
<dbReference type="SFLD" id="SFLDS00005">
    <property type="entry name" value="Isoprenoid_Synthase_Type_I"/>
    <property type="match status" value="1"/>
</dbReference>
<dbReference type="Gene3D" id="1.50.10.130">
    <property type="entry name" value="Terpene synthase, N-terminal domain"/>
    <property type="match status" value="1"/>
</dbReference>
<dbReference type="GO" id="GO:0010333">
    <property type="term" value="F:terpene synthase activity"/>
    <property type="evidence" value="ECO:0007669"/>
    <property type="project" value="InterPro"/>
</dbReference>
<dbReference type="SUPFAM" id="SSF48576">
    <property type="entry name" value="Terpenoid synthases"/>
    <property type="match status" value="1"/>
</dbReference>
<dbReference type="EMBL" id="BTGU01000032">
    <property type="protein sequence ID" value="GMN49747.1"/>
    <property type="molecule type" value="Genomic_DNA"/>
</dbReference>
<dbReference type="AlphaFoldDB" id="A0AA88AEZ6"/>
<proteinExistence type="predicted"/>
<dbReference type="Proteomes" id="UP001187192">
    <property type="component" value="Unassembled WGS sequence"/>
</dbReference>
<accession>A0AA88AEZ6</accession>
<evidence type="ECO:0000256" key="3">
    <source>
        <dbReference type="ARBA" id="ARBA00022842"/>
    </source>
</evidence>
<dbReference type="Pfam" id="PF01397">
    <property type="entry name" value="Terpene_synth"/>
    <property type="match status" value="1"/>
</dbReference>
<dbReference type="InterPro" id="IPR034741">
    <property type="entry name" value="Terpene_cyclase-like_1_C"/>
</dbReference>
<dbReference type="Gene3D" id="1.10.600.10">
    <property type="entry name" value="Farnesyl Diphosphate Synthase"/>
    <property type="match status" value="1"/>
</dbReference>
<feature type="domain" description="Terpene synthase N-terminal" evidence="5">
    <location>
        <begin position="38"/>
        <end position="219"/>
    </location>
</feature>
<keyword evidence="3" id="KW-0460">Magnesium</keyword>
<dbReference type="InterPro" id="IPR008949">
    <property type="entry name" value="Isoprenoid_synthase_dom_sf"/>
</dbReference>
<dbReference type="CDD" id="cd00684">
    <property type="entry name" value="Terpene_cyclase_plant_C1"/>
    <property type="match status" value="1"/>
</dbReference>
<dbReference type="SFLD" id="SFLDG01019">
    <property type="entry name" value="Terpene_Cyclase_Like_1_C_Termi"/>
    <property type="match status" value="1"/>
</dbReference>
<dbReference type="GO" id="GO:0000287">
    <property type="term" value="F:magnesium ion binding"/>
    <property type="evidence" value="ECO:0007669"/>
    <property type="project" value="InterPro"/>
</dbReference>
<evidence type="ECO:0000313" key="7">
    <source>
        <dbReference type="EMBL" id="GMN49747.1"/>
    </source>
</evidence>
<dbReference type="InterPro" id="IPR001906">
    <property type="entry name" value="Terpene_synth_N"/>
</dbReference>
<dbReference type="PANTHER" id="PTHR31225:SF94">
    <property type="entry name" value="ALPHA-FARNESENE SYNTHASE"/>
    <property type="match status" value="1"/>
</dbReference>
<gene>
    <name evidence="7" type="ORF">TIFTF001_018919</name>
</gene>
<evidence type="ECO:0000256" key="1">
    <source>
        <dbReference type="ARBA" id="ARBA00001946"/>
    </source>
</evidence>
<dbReference type="PANTHER" id="PTHR31225">
    <property type="entry name" value="OS04G0344100 PROTEIN-RELATED"/>
    <property type="match status" value="1"/>
</dbReference>
<keyword evidence="8" id="KW-1185">Reference proteome</keyword>
<evidence type="ECO:0000259" key="6">
    <source>
        <dbReference type="Pfam" id="PF03936"/>
    </source>
</evidence>
<dbReference type="GO" id="GO:0016102">
    <property type="term" value="P:diterpenoid biosynthetic process"/>
    <property type="evidence" value="ECO:0007669"/>
    <property type="project" value="InterPro"/>
</dbReference>
<dbReference type="Pfam" id="PF03936">
    <property type="entry name" value="Terpene_synth_C"/>
    <property type="match status" value="1"/>
</dbReference>
<keyword evidence="4" id="KW-0456">Lyase</keyword>
<dbReference type="FunFam" id="1.10.600.10:FF:000007">
    <property type="entry name" value="Isoprene synthase, chloroplastic"/>
    <property type="match status" value="1"/>
</dbReference>
<dbReference type="SUPFAM" id="SSF48239">
    <property type="entry name" value="Terpenoid cyclases/Protein prenyltransferases"/>
    <property type="match status" value="1"/>
</dbReference>